<evidence type="ECO:0000256" key="8">
    <source>
        <dbReference type="RuleBase" id="RU364036"/>
    </source>
</evidence>
<dbReference type="SUPFAM" id="SSF54928">
    <property type="entry name" value="RNA-binding domain, RBD"/>
    <property type="match status" value="1"/>
</dbReference>
<dbReference type="InterPro" id="IPR035979">
    <property type="entry name" value="RBD_domain_sf"/>
</dbReference>
<dbReference type="InterPro" id="IPR034148">
    <property type="entry name" value="NCBP2_RRM"/>
</dbReference>
<evidence type="ECO:0000259" key="10">
    <source>
        <dbReference type="PROSITE" id="PS50102"/>
    </source>
</evidence>
<dbReference type="FunFam" id="3.30.70.330:FF:000128">
    <property type="entry name" value="Nuclear cap-binding protein subunit 2"/>
    <property type="match status" value="1"/>
</dbReference>
<dbReference type="SMART" id="SM00360">
    <property type="entry name" value="RRM"/>
    <property type="match status" value="1"/>
</dbReference>
<dbReference type="PANTHER" id="PTHR18847:SF0">
    <property type="entry name" value="NUCLEAR CAP-BINDING PROTEIN SUBUNIT 2"/>
    <property type="match status" value="1"/>
</dbReference>
<evidence type="ECO:0000256" key="7">
    <source>
        <dbReference type="PROSITE-ProRule" id="PRU00176"/>
    </source>
</evidence>
<dbReference type="GO" id="GO:0005846">
    <property type="term" value="C:nuclear cap binding complex"/>
    <property type="evidence" value="ECO:0007669"/>
    <property type="project" value="InterPro"/>
</dbReference>
<evidence type="ECO:0000256" key="9">
    <source>
        <dbReference type="SAM" id="MobiDB-lite"/>
    </source>
</evidence>
<reference evidence="11" key="1">
    <citation type="submission" date="2014-05" db="EMBL/GenBank/DDBJ databases">
        <title>The transcriptome of the halophilic microalga Tetraselmis sp. GSL018 isolated from the Great Salt Lake, Utah.</title>
        <authorList>
            <person name="Jinkerson R.E."/>
            <person name="D'Adamo S."/>
            <person name="Posewitz M.C."/>
        </authorList>
    </citation>
    <scope>NUCLEOTIDE SEQUENCE</scope>
    <source>
        <strain evidence="11">GSL018</strain>
    </source>
</reference>
<evidence type="ECO:0000256" key="5">
    <source>
        <dbReference type="ARBA" id="ARBA00023187"/>
    </source>
</evidence>
<keyword evidence="3 8" id="KW-0507">mRNA processing</keyword>
<feature type="compositionally biased region" description="Low complexity" evidence="9">
    <location>
        <begin position="156"/>
        <end position="166"/>
    </location>
</feature>
<dbReference type="Pfam" id="PF00076">
    <property type="entry name" value="RRM_1"/>
    <property type="match status" value="1"/>
</dbReference>
<dbReference type="InterPro" id="IPR027157">
    <property type="entry name" value="NCBP2"/>
</dbReference>
<dbReference type="PANTHER" id="PTHR18847">
    <property type="entry name" value="20 KD NUCLEAR CAP BINDING PROTEIN"/>
    <property type="match status" value="1"/>
</dbReference>
<keyword evidence="6 8" id="KW-0539">Nucleus</keyword>
<feature type="compositionally biased region" description="Basic and acidic residues" evidence="9">
    <location>
        <begin position="209"/>
        <end position="227"/>
    </location>
</feature>
<dbReference type="EMBL" id="GBEZ01022393">
    <property type="protein sequence ID" value="JAC64447.1"/>
    <property type="molecule type" value="Transcribed_RNA"/>
</dbReference>
<dbReference type="InterPro" id="IPR000504">
    <property type="entry name" value="RRM_dom"/>
</dbReference>
<evidence type="ECO:0000313" key="11">
    <source>
        <dbReference type="EMBL" id="JAC64447.1"/>
    </source>
</evidence>
<name>A0A061QUV6_9CHLO</name>
<feature type="region of interest" description="Disordered" evidence="9">
    <location>
        <begin position="156"/>
        <end position="227"/>
    </location>
</feature>
<dbReference type="GO" id="GO:0000339">
    <property type="term" value="F:RNA cap binding"/>
    <property type="evidence" value="ECO:0007669"/>
    <property type="project" value="InterPro"/>
</dbReference>
<evidence type="ECO:0000256" key="6">
    <source>
        <dbReference type="ARBA" id="ARBA00023242"/>
    </source>
</evidence>
<accession>A0A061QUV6</accession>
<dbReference type="GO" id="GO:0045292">
    <property type="term" value="P:mRNA cis splicing, via spliceosome"/>
    <property type="evidence" value="ECO:0007669"/>
    <property type="project" value="InterPro"/>
</dbReference>
<evidence type="ECO:0000256" key="1">
    <source>
        <dbReference type="ARBA" id="ARBA00004123"/>
    </source>
</evidence>
<feature type="compositionally biased region" description="Pro residues" evidence="9">
    <location>
        <begin position="199"/>
        <end position="208"/>
    </location>
</feature>
<keyword evidence="5 8" id="KW-0508">mRNA splicing</keyword>
<comment type="similarity">
    <text evidence="2 8">Belongs to the RRM NCBP2 family.</text>
</comment>
<dbReference type="PROSITE" id="PS50102">
    <property type="entry name" value="RRM"/>
    <property type="match status" value="1"/>
</dbReference>
<evidence type="ECO:0000256" key="3">
    <source>
        <dbReference type="ARBA" id="ARBA00022664"/>
    </source>
</evidence>
<gene>
    <name evidence="11" type="primary">CBP20</name>
    <name evidence="11" type="ORF">TSPGSL018_18293</name>
</gene>
<organism evidence="11">
    <name type="scientific">Tetraselmis sp. GSL018</name>
    <dbReference type="NCBI Taxonomy" id="582737"/>
    <lineage>
        <taxon>Eukaryota</taxon>
        <taxon>Viridiplantae</taxon>
        <taxon>Chlorophyta</taxon>
        <taxon>core chlorophytes</taxon>
        <taxon>Chlorodendrophyceae</taxon>
        <taxon>Chlorodendrales</taxon>
        <taxon>Chlorodendraceae</taxon>
        <taxon>Tetraselmis</taxon>
    </lineage>
</organism>
<dbReference type="AlphaFoldDB" id="A0A061QUV6"/>
<comment type="subcellular location">
    <subcellularLocation>
        <location evidence="1 8">Nucleus</location>
    </subcellularLocation>
</comment>
<protein>
    <recommendedName>
        <fullName evidence="8">Nuclear cap-binding protein subunit 2</fullName>
    </recommendedName>
    <alternativeName>
        <fullName evidence="8">20 kDa nuclear cap-binding protein</fullName>
    </alternativeName>
</protein>
<sequence>MARLLKKMDAKISEYKDKKFEGSQEEFDECLRTSTTVYVGNLSFFTTEEQLYEIFSKCGDIKRIVMGLHKENKTPCGFCFVVFYTREDTEDCVKYINGTTLDDRAIRVDFDWGFQEGRQYGRGMSGGQVRDEYRTEYDSGRGGFGQLLKDGVQAQQQMGVPVPQQGRIRDPAPRGGRDFKERFERGPPAKRQRMEWGHQPPPPPPPRDSPPRDRNPRFRDEDSDRED</sequence>
<dbReference type="InterPro" id="IPR012677">
    <property type="entry name" value="Nucleotide-bd_a/b_plait_sf"/>
</dbReference>
<proteinExistence type="inferred from homology"/>
<evidence type="ECO:0000256" key="4">
    <source>
        <dbReference type="ARBA" id="ARBA00022884"/>
    </source>
</evidence>
<dbReference type="Gene3D" id="3.30.70.330">
    <property type="match status" value="1"/>
</dbReference>
<feature type="domain" description="RRM" evidence="10">
    <location>
        <begin position="35"/>
        <end position="113"/>
    </location>
</feature>
<feature type="compositionally biased region" description="Basic and acidic residues" evidence="9">
    <location>
        <begin position="167"/>
        <end position="196"/>
    </location>
</feature>
<keyword evidence="4 7" id="KW-0694">RNA-binding</keyword>
<evidence type="ECO:0000256" key="2">
    <source>
        <dbReference type="ARBA" id="ARBA00010725"/>
    </source>
</evidence>
<dbReference type="CDD" id="cd12240">
    <property type="entry name" value="RRM_NCBP2"/>
    <property type="match status" value="1"/>
</dbReference>
<dbReference type="GO" id="GO:0005634">
    <property type="term" value="C:nucleus"/>
    <property type="evidence" value="ECO:0007669"/>
    <property type="project" value="UniProtKB-SubCell"/>
</dbReference>